<proteinExistence type="predicted"/>
<gene>
    <name evidence="1" type="ORF">AB1Y20_019356</name>
</gene>
<accession>A0AB34JUD4</accession>
<comment type="caution">
    <text evidence="1">The sequence shown here is derived from an EMBL/GenBank/DDBJ whole genome shotgun (WGS) entry which is preliminary data.</text>
</comment>
<dbReference type="EMBL" id="JBGBPQ010000005">
    <property type="protein sequence ID" value="KAL1524462.1"/>
    <property type="molecule type" value="Genomic_DNA"/>
</dbReference>
<dbReference type="Proteomes" id="UP001515480">
    <property type="component" value="Unassembled WGS sequence"/>
</dbReference>
<dbReference type="AlphaFoldDB" id="A0AB34JUD4"/>
<reference evidence="1 2" key="1">
    <citation type="journal article" date="2024" name="Science">
        <title>Giant polyketide synthase enzymes in the biosynthesis of giant marine polyether toxins.</title>
        <authorList>
            <person name="Fallon T.R."/>
            <person name="Shende V.V."/>
            <person name="Wierzbicki I.H."/>
            <person name="Pendleton A.L."/>
            <person name="Watervoot N.F."/>
            <person name="Auber R.P."/>
            <person name="Gonzalez D.J."/>
            <person name="Wisecaver J.H."/>
            <person name="Moore B.S."/>
        </authorList>
    </citation>
    <scope>NUCLEOTIDE SEQUENCE [LARGE SCALE GENOMIC DNA]</scope>
    <source>
        <strain evidence="1 2">12B1</strain>
    </source>
</reference>
<dbReference type="InterPro" id="IPR027417">
    <property type="entry name" value="P-loop_NTPase"/>
</dbReference>
<sequence>MHPEAGCPVGLSVYALPKTGSSFLGRFLKALAVHLHVCMVLELKVGCGTMLRVGCPPEWGGRRNILLSACVPKADGCSWGWLMSHTHELDRRCCSLNQSESDALLPQTGSASQPGDDSGFVECSRQKLASVMHEKRLPGASGTLRTVLSSAGFVRGPLRQLSPSMDNFLPVLQQRRIVVLHARHPIEAMVSLFYCISDPAVCPVRQNVSNTPASATHGLDSFLLRDLEGPPTSHLNRLLVKYEVLASLWQQSQRGSSFFGRGMPAIVQSRYELMVEDFSSWVSNLLDALPLPQPVQKIMLHSLLRQYRGEFEPDGKHKHSLRAGSNLDRVRHQTLNELGEKPRLRAILQILEYSLLKQSDSLLMTYQNVTSWKRTKKPMIAEELKAKVDLSTPPLGDKEREELHRLTALWISKCGRPQAIVEDSELR</sequence>
<evidence type="ECO:0008006" key="3">
    <source>
        <dbReference type="Google" id="ProtNLM"/>
    </source>
</evidence>
<protein>
    <recommendedName>
        <fullName evidence="3">Protein-tyrosine sulfotransferase</fullName>
    </recommendedName>
</protein>
<dbReference type="SUPFAM" id="SSF52540">
    <property type="entry name" value="P-loop containing nucleoside triphosphate hydrolases"/>
    <property type="match status" value="1"/>
</dbReference>
<name>A0AB34JUD4_PRYPA</name>
<keyword evidence="2" id="KW-1185">Reference proteome</keyword>
<evidence type="ECO:0000313" key="2">
    <source>
        <dbReference type="Proteomes" id="UP001515480"/>
    </source>
</evidence>
<evidence type="ECO:0000313" key="1">
    <source>
        <dbReference type="EMBL" id="KAL1524462.1"/>
    </source>
</evidence>
<organism evidence="1 2">
    <name type="scientific">Prymnesium parvum</name>
    <name type="common">Toxic golden alga</name>
    <dbReference type="NCBI Taxonomy" id="97485"/>
    <lineage>
        <taxon>Eukaryota</taxon>
        <taxon>Haptista</taxon>
        <taxon>Haptophyta</taxon>
        <taxon>Prymnesiophyceae</taxon>
        <taxon>Prymnesiales</taxon>
        <taxon>Prymnesiaceae</taxon>
        <taxon>Prymnesium</taxon>
    </lineage>
</organism>